<dbReference type="InterPro" id="IPR047698">
    <property type="entry name" value="ArsF-like"/>
</dbReference>
<name>A0A645IJV5_9ZZZZ</name>
<sequence length="127" mass="14457">MVYIQPQPTPSINTSLPSGSEKIEIFVFHATQRCISCINIGKYAKATIEEKFPEELKSGKITFREVNIDLPENEKMAKDYGVTGSALFINAIKDGKDNHEEDTIVWRLVTNEVQMKSYFESKLKKLL</sequence>
<evidence type="ECO:0000313" key="1">
    <source>
        <dbReference type="EMBL" id="MPN47603.1"/>
    </source>
</evidence>
<gene>
    <name evidence="1" type="ORF">SDC9_195206</name>
</gene>
<organism evidence="1">
    <name type="scientific">bioreactor metagenome</name>
    <dbReference type="NCBI Taxonomy" id="1076179"/>
    <lineage>
        <taxon>unclassified sequences</taxon>
        <taxon>metagenomes</taxon>
        <taxon>ecological metagenomes</taxon>
    </lineage>
</organism>
<protein>
    <recommendedName>
        <fullName evidence="2">Thioredoxin domain-containing protein</fullName>
    </recommendedName>
</protein>
<dbReference type="Gene3D" id="3.40.30.10">
    <property type="entry name" value="Glutaredoxin"/>
    <property type="match status" value="1"/>
</dbReference>
<evidence type="ECO:0008006" key="2">
    <source>
        <dbReference type="Google" id="ProtNLM"/>
    </source>
</evidence>
<comment type="caution">
    <text evidence="1">The sequence shown here is derived from an EMBL/GenBank/DDBJ whole genome shotgun (WGS) entry which is preliminary data.</text>
</comment>
<reference evidence="1" key="1">
    <citation type="submission" date="2019-08" db="EMBL/GenBank/DDBJ databases">
        <authorList>
            <person name="Kucharzyk K."/>
            <person name="Murdoch R.W."/>
            <person name="Higgins S."/>
            <person name="Loffler F."/>
        </authorList>
    </citation>
    <scope>NUCLEOTIDE SEQUENCE</scope>
</reference>
<dbReference type="NCBIfam" id="NF040494">
    <property type="entry name" value="nitrored_ArsF"/>
    <property type="match status" value="1"/>
</dbReference>
<dbReference type="EMBL" id="VSSQ01109223">
    <property type="protein sequence ID" value="MPN47603.1"/>
    <property type="molecule type" value="Genomic_DNA"/>
</dbReference>
<dbReference type="AlphaFoldDB" id="A0A645IJV5"/>
<proteinExistence type="predicted"/>
<accession>A0A645IJV5</accession>